<reference evidence="1 2" key="1">
    <citation type="submission" date="2019-10" db="EMBL/GenBank/DDBJ databases">
        <title>Nonomuraea sp. nov., isolated from Phyllanthus amarus.</title>
        <authorList>
            <person name="Klykleung N."/>
            <person name="Tanasupawat S."/>
        </authorList>
    </citation>
    <scope>NUCLEOTIDE SEQUENCE [LARGE SCALE GENOMIC DNA]</scope>
    <source>
        <strain evidence="1 2">PA1-10</strain>
    </source>
</reference>
<gene>
    <name evidence="1" type="ORF">FH608_030995</name>
</gene>
<organism evidence="1 2">
    <name type="scientific">Nonomuraea phyllanthi</name>
    <dbReference type="NCBI Taxonomy" id="2219224"/>
    <lineage>
        <taxon>Bacteria</taxon>
        <taxon>Bacillati</taxon>
        <taxon>Actinomycetota</taxon>
        <taxon>Actinomycetes</taxon>
        <taxon>Streptosporangiales</taxon>
        <taxon>Streptosporangiaceae</taxon>
        <taxon>Nonomuraea</taxon>
    </lineage>
</organism>
<sequence>MAVAIARPHRSFLITDGGGDTLVAGAAEERVHLGFDGSLDNQTGAEPGNALDDLDQVTIIDLGTDGLDGRYSTGHERGTSFVRTWRFNTEPTFVIYLHRISEATCADP</sequence>
<dbReference type="AlphaFoldDB" id="A0A5C4VJQ4"/>
<accession>A0A5C4VJQ4</accession>
<dbReference type="EMBL" id="VDLX02000013">
    <property type="protein sequence ID" value="KAB8191059.1"/>
    <property type="molecule type" value="Genomic_DNA"/>
</dbReference>
<proteinExistence type="predicted"/>
<dbReference type="OrthoDB" id="7209364at2"/>
<evidence type="ECO:0000313" key="1">
    <source>
        <dbReference type="EMBL" id="KAB8191059.1"/>
    </source>
</evidence>
<comment type="caution">
    <text evidence="1">The sequence shown here is derived from an EMBL/GenBank/DDBJ whole genome shotgun (WGS) entry which is preliminary data.</text>
</comment>
<dbReference type="RefSeq" id="WP_139635869.1">
    <property type="nucleotide sequence ID" value="NZ_VDLX02000013.1"/>
</dbReference>
<evidence type="ECO:0000313" key="2">
    <source>
        <dbReference type="Proteomes" id="UP000312512"/>
    </source>
</evidence>
<protein>
    <submittedName>
        <fullName evidence="1">Uncharacterized protein</fullName>
    </submittedName>
</protein>
<name>A0A5C4VJQ4_9ACTN</name>
<keyword evidence="2" id="KW-1185">Reference proteome</keyword>
<dbReference type="Proteomes" id="UP000312512">
    <property type="component" value="Unassembled WGS sequence"/>
</dbReference>